<dbReference type="AlphaFoldDB" id="J0LAM4"/>
<dbReference type="Proteomes" id="UP000006514">
    <property type="component" value="Unassembled WGS sequence"/>
</dbReference>
<evidence type="ECO:0000313" key="2">
    <source>
        <dbReference type="EMBL" id="EJD33448.1"/>
    </source>
</evidence>
<gene>
    <name evidence="2" type="ORF">AURDEDRAFT_177469</name>
</gene>
<accession>J0LAM4</accession>
<sequence length="637" mass="67540">MPKANREKLTVTPRTANGTAGTLVRRRPVPSAPPPLTVKTAFNTGFEDALNMVKTDPKCLLTGAFPGSLPFGRNSQHQSSRPDEDAEMQQIEAEESDDSSESEQAIDDSARPLGKFISHGASLQVALDRQMQGPLHTYPEYAAHPNPEWGPIAFGAPEASSETAPCVPGGSQPREGGVVHSYIMDPTRGGLDTGAGVEAPGILGTWSSLWGPTIPYPASSYFHPACAPHREVVHQDQRVSSSDSQPGIWHDSWCTFGGPSEDPGAHGPGQAGDTATASGTTICAGGSSGSGDQASLQEQSTTVTSVAAIETRQTVAATPLDASEASISSLNAWLIALAPQSDASAPAIEPNVSLSEDLLGINPTYLPSDVSLPDDLLNVLNDPDSLNAAIAALEAEAARLAAERAEAEREGQNLGDDQSSSSSCEQMWEGTSLGGYVETACTSPRGALPRSARDANAASASAAPHQRRRHEMNGEVEGDDELAEVTQDEATRKPPINWMEFEIQRLIPLSRLEFPPGVPVYWRWNPRVFVRTALEELTEQGVNAWQVTGIAVHPTEKPSCTNRGGFERPLVRFPAELARADILRAMGAMAAARARSVARRCVLLPASRRAPPRHPAGPGSGTGGRELQQKTARAVNR</sequence>
<feature type="region of interest" description="Disordered" evidence="1">
    <location>
        <begin position="1"/>
        <end position="36"/>
    </location>
</feature>
<evidence type="ECO:0000256" key="1">
    <source>
        <dbReference type="SAM" id="MobiDB-lite"/>
    </source>
</evidence>
<feature type="region of interest" description="Disordered" evidence="1">
    <location>
        <begin position="607"/>
        <end position="637"/>
    </location>
</feature>
<dbReference type="EMBL" id="JH688225">
    <property type="protein sequence ID" value="EJD33448.1"/>
    <property type="molecule type" value="Genomic_DNA"/>
</dbReference>
<protein>
    <submittedName>
        <fullName evidence="2">Uncharacterized protein</fullName>
    </submittedName>
</protein>
<feature type="compositionally biased region" description="Polar residues" evidence="1">
    <location>
        <begin position="415"/>
        <end position="425"/>
    </location>
</feature>
<feature type="region of interest" description="Disordered" evidence="1">
    <location>
        <begin position="403"/>
        <end position="427"/>
    </location>
</feature>
<reference evidence="3" key="1">
    <citation type="journal article" date="2012" name="Science">
        <title>The Paleozoic origin of enzymatic lignin decomposition reconstructed from 31 fungal genomes.</title>
        <authorList>
            <person name="Floudas D."/>
            <person name="Binder M."/>
            <person name="Riley R."/>
            <person name="Barry K."/>
            <person name="Blanchette R.A."/>
            <person name="Henrissat B."/>
            <person name="Martinez A.T."/>
            <person name="Otillar R."/>
            <person name="Spatafora J.W."/>
            <person name="Yadav J.S."/>
            <person name="Aerts A."/>
            <person name="Benoit I."/>
            <person name="Boyd A."/>
            <person name="Carlson A."/>
            <person name="Copeland A."/>
            <person name="Coutinho P.M."/>
            <person name="de Vries R.P."/>
            <person name="Ferreira P."/>
            <person name="Findley K."/>
            <person name="Foster B."/>
            <person name="Gaskell J."/>
            <person name="Glotzer D."/>
            <person name="Gorecki P."/>
            <person name="Heitman J."/>
            <person name="Hesse C."/>
            <person name="Hori C."/>
            <person name="Igarashi K."/>
            <person name="Jurgens J.A."/>
            <person name="Kallen N."/>
            <person name="Kersten P."/>
            <person name="Kohler A."/>
            <person name="Kuees U."/>
            <person name="Kumar T.K.A."/>
            <person name="Kuo A."/>
            <person name="LaButti K."/>
            <person name="Larrondo L.F."/>
            <person name="Lindquist E."/>
            <person name="Ling A."/>
            <person name="Lombard V."/>
            <person name="Lucas S."/>
            <person name="Lundell T."/>
            <person name="Martin R."/>
            <person name="McLaughlin D.J."/>
            <person name="Morgenstern I."/>
            <person name="Morin E."/>
            <person name="Murat C."/>
            <person name="Nagy L.G."/>
            <person name="Nolan M."/>
            <person name="Ohm R.A."/>
            <person name="Patyshakuliyeva A."/>
            <person name="Rokas A."/>
            <person name="Ruiz-Duenas F.J."/>
            <person name="Sabat G."/>
            <person name="Salamov A."/>
            <person name="Samejima M."/>
            <person name="Schmutz J."/>
            <person name="Slot J.C."/>
            <person name="St John F."/>
            <person name="Stenlid J."/>
            <person name="Sun H."/>
            <person name="Sun S."/>
            <person name="Syed K."/>
            <person name="Tsang A."/>
            <person name="Wiebenga A."/>
            <person name="Young D."/>
            <person name="Pisabarro A."/>
            <person name="Eastwood D.C."/>
            <person name="Martin F."/>
            <person name="Cullen D."/>
            <person name="Grigoriev I.V."/>
            <person name="Hibbett D.S."/>
        </authorList>
    </citation>
    <scope>NUCLEOTIDE SEQUENCE [LARGE SCALE GENOMIC DNA]</scope>
    <source>
        <strain evidence="3">TFB10046</strain>
    </source>
</reference>
<evidence type="ECO:0000313" key="3">
    <source>
        <dbReference type="Proteomes" id="UP000006514"/>
    </source>
</evidence>
<proteinExistence type="predicted"/>
<organism evidence="2 3">
    <name type="scientific">Auricularia subglabra (strain TFB-10046 / SS5)</name>
    <name type="common">White-rot fungus</name>
    <name type="synonym">Auricularia delicata (strain TFB10046)</name>
    <dbReference type="NCBI Taxonomy" id="717982"/>
    <lineage>
        <taxon>Eukaryota</taxon>
        <taxon>Fungi</taxon>
        <taxon>Dikarya</taxon>
        <taxon>Basidiomycota</taxon>
        <taxon>Agaricomycotina</taxon>
        <taxon>Agaricomycetes</taxon>
        <taxon>Auriculariales</taxon>
        <taxon>Auriculariaceae</taxon>
        <taxon>Auricularia</taxon>
    </lineage>
</organism>
<feature type="compositionally biased region" description="Low complexity" evidence="1">
    <location>
        <begin position="454"/>
        <end position="464"/>
    </location>
</feature>
<feature type="region of interest" description="Disordered" evidence="1">
    <location>
        <begin position="444"/>
        <end position="491"/>
    </location>
</feature>
<keyword evidence="3" id="KW-1185">Reference proteome</keyword>
<name>J0LAM4_AURST</name>
<feature type="region of interest" description="Disordered" evidence="1">
    <location>
        <begin position="255"/>
        <end position="298"/>
    </location>
</feature>
<feature type="compositionally biased region" description="Acidic residues" evidence="1">
    <location>
        <begin position="84"/>
        <end position="106"/>
    </location>
</feature>
<dbReference type="KEGG" id="adl:AURDEDRAFT_177469"/>
<dbReference type="InParanoid" id="J0LAM4"/>
<feature type="region of interest" description="Disordered" evidence="1">
    <location>
        <begin position="70"/>
        <end position="106"/>
    </location>
</feature>
<feature type="compositionally biased region" description="Acidic residues" evidence="1">
    <location>
        <begin position="474"/>
        <end position="487"/>
    </location>
</feature>